<dbReference type="AlphaFoldDB" id="A0A0A8Y2K9"/>
<organism evidence="1">
    <name type="scientific">Arundo donax</name>
    <name type="common">Giant reed</name>
    <name type="synonym">Donax arundinaceus</name>
    <dbReference type="NCBI Taxonomy" id="35708"/>
    <lineage>
        <taxon>Eukaryota</taxon>
        <taxon>Viridiplantae</taxon>
        <taxon>Streptophyta</taxon>
        <taxon>Embryophyta</taxon>
        <taxon>Tracheophyta</taxon>
        <taxon>Spermatophyta</taxon>
        <taxon>Magnoliopsida</taxon>
        <taxon>Liliopsida</taxon>
        <taxon>Poales</taxon>
        <taxon>Poaceae</taxon>
        <taxon>PACMAD clade</taxon>
        <taxon>Arundinoideae</taxon>
        <taxon>Arundineae</taxon>
        <taxon>Arundo</taxon>
    </lineage>
</organism>
<evidence type="ECO:0000313" key="1">
    <source>
        <dbReference type="EMBL" id="JAD19428.1"/>
    </source>
</evidence>
<reference evidence="1" key="1">
    <citation type="submission" date="2014-09" db="EMBL/GenBank/DDBJ databases">
        <authorList>
            <person name="Magalhaes I.L.F."/>
            <person name="Oliveira U."/>
            <person name="Santos F.R."/>
            <person name="Vidigal T.H.D.A."/>
            <person name="Brescovit A.D."/>
            <person name="Santos A.J."/>
        </authorList>
    </citation>
    <scope>NUCLEOTIDE SEQUENCE</scope>
    <source>
        <tissue evidence="1">Shoot tissue taken approximately 20 cm above the soil surface</tissue>
    </source>
</reference>
<name>A0A0A8Y2K9_ARUDO</name>
<reference evidence="1" key="2">
    <citation type="journal article" date="2015" name="Data Brief">
        <title>Shoot transcriptome of the giant reed, Arundo donax.</title>
        <authorList>
            <person name="Barrero R.A."/>
            <person name="Guerrero F.D."/>
            <person name="Moolhuijzen P."/>
            <person name="Goolsby J.A."/>
            <person name="Tidwell J."/>
            <person name="Bellgard S.E."/>
            <person name="Bellgard M.I."/>
        </authorList>
    </citation>
    <scope>NUCLEOTIDE SEQUENCE</scope>
    <source>
        <tissue evidence="1">Shoot tissue taken approximately 20 cm above the soil surface</tissue>
    </source>
</reference>
<dbReference type="EMBL" id="GBRH01278467">
    <property type="protein sequence ID" value="JAD19428.1"/>
    <property type="molecule type" value="Transcribed_RNA"/>
</dbReference>
<sequence length="38" mass="4390">MRPLGFQTTIIERHGSNHLFPESLLYELITTPFSNNSQ</sequence>
<accession>A0A0A8Y2K9</accession>
<proteinExistence type="predicted"/>
<protein>
    <submittedName>
        <fullName evidence="1">Uncharacterized protein</fullName>
    </submittedName>
</protein>